<keyword evidence="1" id="KW-0238">DNA-binding</keyword>
<name>A0A7X3MJK1_9FIRM</name>
<dbReference type="InterPro" id="IPR001387">
    <property type="entry name" value="Cro/C1-type_HTH"/>
</dbReference>
<dbReference type="Proteomes" id="UP000460412">
    <property type="component" value="Unassembled WGS sequence"/>
</dbReference>
<comment type="caution">
    <text evidence="3">The sequence shown here is derived from an EMBL/GenBank/DDBJ whole genome shotgun (WGS) entry which is preliminary data.</text>
</comment>
<dbReference type="EMBL" id="WUQX01000001">
    <property type="protein sequence ID" value="MXP77613.1"/>
    <property type="molecule type" value="Genomic_DNA"/>
</dbReference>
<accession>A0A7X3MJK1</accession>
<evidence type="ECO:0000313" key="3">
    <source>
        <dbReference type="EMBL" id="MXP77613.1"/>
    </source>
</evidence>
<protein>
    <submittedName>
        <fullName evidence="3">Helix-turn-helix domain-containing protein</fullName>
    </submittedName>
</protein>
<dbReference type="InterPro" id="IPR010982">
    <property type="entry name" value="Lambda_DNA-bd_dom_sf"/>
</dbReference>
<dbReference type="AlphaFoldDB" id="A0A7X3MJK1"/>
<keyword evidence="4" id="KW-1185">Reference proteome</keyword>
<gene>
    <name evidence="3" type="ORF">GN277_20340</name>
</gene>
<dbReference type="SUPFAM" id="SSF47413">
    <property type="entry name" value="lambda repressor-like DNA-binding domains"/>
    <property type="match status" value="1"/>
</dbReference>
<dbReference type="Gene3D" id="1.10.260.40">
    <property type="entry name" value="lambda repressor-like DNA-binding domains"/>
    <property type="match status" value="1"/>
</dbReference>
<dbReference type="GO" id="GO:0003677">
    <property type="term" value="F:DNA binding"/>
    <property type="evidence" value="ECO:0007669"/>
    <property type="project" value="UniProtKB-KW"/>
</dbReference>
<feature type="domain" description="HTH cro/C1-type" evidence="2">
    <location>
        <begin position="7"/>
        <end position="61"/>
    </location>
</feature>
<dbReference type="CDD" id="cd00093">
    <property type="entry name" value="HTH_XRE"/>
    <property type="match status" value="1"/>
</dbReference>
<evidence type="ECO:0000256" key="1">
    <source>
        <dbReference type="ARBA" id="ARBA00023125"/>
    </source>
</evidence>
<evidence type="ECO:0000313" key="4">
    <source>
        <dbReference type="Proteomes" id="UP000460412"/>
    </source>
</evidence>
<dbReference type="PROSITE" id="PS50943">
    <property type="entry name" value="HTH_CROC1"/>
    <property type="match status" value="1"/>
</dbReference>
<sequence>MKINEIIRKKRLEKGYTQEQIASFLGVSPPAVNKWEKASSYPDITLLPPLARLLGTDLNTLLSFQEEPTKEEIEHFINELASAAETEGIDHAFRMALDKFHQYPASDSLLLHTTLALEGLILTHVGSTKDNPYMDTIEDLYRRVSKSNDKEVGNLAKSMLISKHIGRKEFEAAEKLLKELPDKKDAFDKRQLNANLYLAQEEWAAAAQLIEQKILSEITVVVSSLYTLAEIAFKENQISDAEKLTDIAKQTTGLFDLWECNAHIADFLLAVAKKDTDRSLDALRKLITTLDKEWKPKESVLYRHLSFKDTNKGTGIGQMMRLGIVSELENPENHAYDFLRDHPDIQNLLGKYR</sequence>
<reference evidence="3 4" key="1">
    <citation type="submission" date="2019-12" db="EMBL/GenBank/DDBJ databases">
        <title>Sporaefaciens musculi gen. nov., sp. nov., a novel bacterium isolated from the caecum of an obese mouse.</title>
        <authorList>
            <person name="Rasmussen T.S."/>
            <person name="Streidl T."/>
            <person name="Hitch T.C.A."/>
            <person name="Wortmann E."/>
            <person name="Deptula P."/>
            <person name="Hansen M."/>
            <person name="Nielsen D.S."/>
            <person name="Clavel T."/>
            <person name="Vogensen F.K."/>
        </authorList>
    </citation>
    <scope>NUCLEOTIDE SEQUENCE [LARGE SCALE GENOMIC DNA]</scope>
    <source>
        <strain evidence="3 4">WCA-9-b2</strain>
    </source>
</reference>
<dbReference type="SMART" id="SM00530">
    <property type="entry name" value="HTH_XRE"/>
    <property type="match status" value="1"/>
</dbReference>
<proteinExistence type="predicted"/>
<organism evidence="3 4">
    <name type="scientific">Sporofaciens musculi</name>
    <dbReference type="NCBI Taxonomy" id="2681861"/>
    <lineage>
        <taxon>Bacteria</taxon>
        <taxon>Bacillati</taxon>
        <taxon>Bacillota</taxon>
        <taxon>Clostridia</taxon>
        <taxon>Lachnospirales</taxon>
        <taxon>Lachnospiraceae</taxon>
        <taxon>Sporofaciens</taxon>
    </lineage>
</organism>
<dbReference type="PANTHER" id="PTHR46558:SF11">
    <property type="entry name" value="HTH-TYPE TRANSCRIPTIONAL REGULATOR XRE"/>
    <property type="match status" value="1"/>
</dbReference>
<dbReference type="Pfam" id="PF01381">
    <property type="entry name" value="HTH_3"/>
    <property type="match status" value="1"/>
</dbReference>
<evidence type="ECO:0000259" key="2">
    <source>
        <dbReference type="PROSITE" id="PS50943"/>
    </source>
</evidence>
<dbReference type="PANTHER" id="PTHR46558">
    <property type="entry name" value="TRACRIPTIONAL REGULATORY PROTEIN-RELATED-RELATED"/>
    <property type="match status" value="1"/>
</dbReference>
<dbReference type="RefSeq" id="WP_159753062.1">
    <property type="nucleotide sequence ID" value="NZ_WUQX01000001.1"/>
</dbReference>